<gene>
    <name evidence="6" type="ORF">UFOPK3046_00641</name>
</gene>
<evidence type="ECO:0000256" key="1">
    <source>
        <dbReference type="ARBA" id="ARBA00022679"/>
    </source>
</evidence>
<dbReference type="CDD" id="cd14014">
    <property type="entry name" value="STKc_PknB_like"/>
    <property type="match status" value="1"/>
</dbReference>
<dbReference type="Gene3D" id="3.30.200.20">
    <property type="entry name" value="Phosphorylase Kinase, domain 1"/>
    <property type="match status" value="1"/>
</dbReference>
<keyword evidence="1" id="KW-0808">Transferase</keyword>
<sequence length="295" mass="31830">MNADRPQLIGLPTRIRLIEPLGSGSSCTVWRARDTQSGRDFAIKLLPIRGGDALAAERLQREARALSRLSQVEGAISLHQVGVAADGTAWLLLDFAPSGSLRDCIQARAEDSALPLSLPLSLRLPPAAPVPRTPDLAASLFLTLAEAHSAGVIHGDISPANILFGESGQPLLADFGMASLLGGGDGTLGVVGFTPAYAAPERFRGAPPDRASDVFALAATLWHWEFSQPHGISFAEVRSNDSEPTATQRRWMMGALSELPTERPDAQILADSLNSRLPRHKGNRWRWKYPRRDVE</sequence>
<dbReference type="EMBL" id="CAFAAQ010000041">
    <property type="protein sequence ID" value="CAB4802373.1"/>
    <property type="molecule type" value="Genomic_DNA"/>
</dbReference>
<evidence type="ECO:0000256" key="2">
    <source>
        <dbReference type="ARBA" id="ARBA00022741"/>
    </source>
</evidence>
<dbReference type="InterPro" id="IPR000719">
    <property type="entry name" value="Prot_kinase_dom"/>
</dbReference>
<dbReference type="PROSITE" id="PS50011">
    <property type="entry name" value="PROTEIN_KINASE_DOM"/>
    <property type="match status" value="1"/>
</dbReference>
<keyword evidence="4" id="KW-0067">ATP-binding</keyword>
<dbReference type="Gene3D" id="1.10.510.10">
    <property type="entry name" value="Transferase(Phosphotransferase) domain 1"/>
    <property type="match status" value="1"/>
</dbReference>
<organism evidence="6">
    <name type="scientific">freshwater metagenome</name>
    <dbReference type="NCBI Taxonomy" id="449393"/>
    <lineage>
        <taxon>unclassified sequences</taxon>
        <taxon>metagenomes</taxon>
        <taxon>ecological metagenomes</taxon>
    </lineage>
</organism>
<proteinExistence type="predicted"/>
<evidence type="ECO:0000256" key="4">
    <source>
        <dbReference type="ARBA" id="ARBA00022840"/>
    </source>
</evidence>
<name>A0A6J6Y2T0_9ZZZZ</name>
<dbReference type="AlphaFoldDB" id="A0A6J6Y2T0"/>
<dbReference type="InterPro" id="IPR008266">
    <property type="entry name" value="Tyr_kinase_AS"/>
</dbReference>
<feature type="domain" description="Protein kinase" evidence="5">
    <location>
        <begin position="15"/>
        <end position="277"/>
    </location>
</feature>
<keyword evidence="2" id="KW-0547">Nucleotide-binding</keyword>
<dbReference type="PANTHER" id="PTHR43289:SF6">
    <property type="entry name" value="SERINE_THREONINE-PROTEIN KINASE NEKL-3"/>
    <property type="match status" value="1"/>
</dbReference>
<dbReference type="Pfam" id="PF00069">
    <property type="entry name" value="Pkinase"/>
    <property type="match status" value="1"/>
</dbReference>
<dbReference type="GO" id="GO:0005524">
    <property type="term" value="F:ATP binding"/>
    <property type="evidence" value="ECO:0007669"/>
    <property type="project" value="UniProtKB-KW"/>
</dbReference>
<dbReference type="PROSITE" id="PS00109">
    <property type="entry name" value="PROTEIN_KINASE_TYR"/>
    <property type="match status" value="1"/>
</dbReference>
<protein>
    <submittedName>
        <fullName evidence="6">Unannotated protein</fullName>
    </submittedName>
</protein>
<dbReference type="PANTHER" id="PTHR43289">
    <property type="entry name" value="MITOGEN-ACTIVATED PROTEIN KINASE KINASE KINASE 20-RELATED"/>
    <property type="match status" value="1"/>
</dbReference>
<evidence type="ECO:0000259" key="5">
    <source>
        <dbReference type="PROSITE" id="PS50011"/>
    </source>
</evidence>
<evidence type="ECO:0000313" key="6">
    <source>
        <dbReference type="EMBL" id="CAB4802373.1"/>
    </source>
</evidence>
<dbReference type="GO" id="GO:0004674">
    <property type="term" value="F:protein serine/threonine kinase activity"/>
    <property type="evidence" value="ECO:0007669"/>
    <property type="project" value="TreeGrafter"/>
</dbReference>
<evidence type="ECO:0000256" key="3">
    <source>
        <dbReference type="ARBA" id="ARBA00022777"/>
    </source>
</evidence>
<accession>A0A6J6Y2T0</accession>
<dbReference type="SUPFAM" id="SSF56112">
    <property type="entry name" value="Protein kinase-like (PK-like)"/>
    <property type="match status" value="1"/>
</dbReference>
<keyword evidence="3" id="KW-0418">Kinase</keyword>
<reference evidence="6" key="1">
    <citation type="submission" date="2020-05" db="EMBL/GenBank/DDBJ databases">
        <authorList>
            <person name="Chiriac C."/>
            <person name="Salcher M."/>
            <person name="Ghai R."/>
            <person name="Kavagutti S V."/>
        </authorList>
    </citation>
    <scope>NUCLEOTIDE SEQUENCE</scope>
</reference>
<dbReference type="InterPro" id="IPR011009">
    <property type="entry name" value="Kinase-like_dom_sf"/>
</dbReference>